<reference evidence="1" key="1">
    <citation type="submission" date="2022-12" db="EMBL/GenBank/DDBJ databases">
        <title>Whole genome sequence of Mycolicibacterium iranicum strain SBH312.</title>
        <authorList>
            <person name="Jani J."/>
            <person name="Arifin Mustapha Z."/>
            <person name="Ahmed K."/>
            <person name="Kai Ling C."/>
        </authorList>
    </citation>
    <scope>NUCLEOTIDE SEQUENCE</scope>
    <source>
        <strain evidence="1">SBH312</strain>
    </source>
</reference>
<evidence type="ECO:0000313" key="2">
    <source>
        <dbReference type="Proteomes" id="UP001084650"/>
    </source>
</evidence>
<proteinExistence type="predicted"/>
<keyword evidence="2" id="KW-1185">Reference proteome</keyword>
<evidence type="ECO:0000313" key="1">
    <source>
        <dbReference type="EMBL" id="MCZ0732393.1"/>
    </source>
</evidence>
<protein>
    <submittedName>
        <fullName evidence="1">Uncharacterized protein</fullName>
    </submittedName>
</protein>
<dbReference type="RefSeq" id="WP_268788100.1">
    <property type="nucleotide sequence ID" value="NZ_JAPQYE010000029.1"/>
</dbReference>
<dbReference type="Proteomes" id="UP001084650">
    <property type="component" value="Unassembled WGS sequence"/>
</dbReference>
<sequence>MTALLGFLRADGLTTRLAGVESALVGCSGAAGAGAAADRGLTAELLAAALTVRSQVGRLNDVIHACTIAVALPHILEPGERITVRPSLGAGNDPSRPFDLETDRRVAEFKVAQWNSLNLSTPVGRLLVDWLTGHR</sequence>
<comment type="caution">
    <text evidence="1">The sequence shown here is derived from an EMBL/GenBank/DDBJ whole genome shotgun (WGS) entry which is preliminary data.</text>
</comment>
<gene>
    <name evidence="1" type="ORF">OY187_30530</name>
</gene>
<name>A0ABT4HQZ2_MYCIR</name>
<dbReference type="EMBL" id="JAPQYE010000029">
    <property type="protein sequence ID" value="MCZ0732393.1"/>
    <property type="molecule type" value="Genomic_DNA"/>
</dbReference>
<accession>A0ABT4HQZ2</accession>
<organism evidence="1 2">
    <name type="scientific">Mycolicibacterium iranicum</name>
    <name type="common">Mycobacterium iranicum</name>
    <dbReference type="NCBI Taxonomy" id="912594"/>
    <lineage>
        <taxon>Bacteria</taxon>
        <taxon>Bacillati</taxon>
        <taxon>Actinomycetota</taxon>
        <taxon>Actinomycetes</taxon>
        <taxon>Mycobacteriales</taxon>
        <taxon>Mycobacteriaceae</taxon>
        <taxon>Mycolicibacterium</taxon>
    </lineage>
</organism>